<evidence type="ECO:0008006" key="4">
    <source>
        <dbReference type="Google" id="ProtNLM"/>
    </source>
</evidence>
<accession>A0ABX8GTF4</accession>
<feature type="transmembrane region" description="Helical" evidence="1">
    <location>
        <begin position="38"/>
        <end position="55"/>
    </location>
</feature>
<dbReference type="Proteomes" id="UP000682802">
    <property type="component" value="Chromosome 1"/>
</dbReference>
<evidence type="ECO:0000256" key="1">
    <source>
        <dbReference type="SAM" id="Phobius"/>
    </source>
</evidence>
<keyword evidence="1" id="KW-1133">Transmembrane helix</keyword>
<keyword evidence="3" id="KW-1185">Reference proteome</keyword>
<keyword evidence="1" id="KW-0472">Membrane</keyword>
<keyword evidence="1" id="KW-0812">Transmembrane</keyword>
<reference evidence="2 3" key="1">
    <citation type="submission" date="2021-05" db="EMBL/GenBank/DDBJ databases">
        <title>Comparative genomic studies on the polysaccharide-degrading batcterial strains of the Flammeovirga genus.</title>
        <authorList>
            <person name="Zewei F."/>
            <person name="Zheng Z."/>
            <person name="Yu L."/>
            <person name="Ruyue G."/>
            <person name="Yanhong M."/>
            <person name="Yuanyuan C."/>
            <person name="Jingyan G."/>
            <person name="Wenjun H."/>
        </authorList>
    </citation>
    <scope>NUCLEOTIDE SEQUENCE [LARGE SCALE GENOMIC DNA]</scope>
    <source>
        <strain evidence="2 3">YS10</strain>
    </source>
</reference>
<name>A0ABX8GTF4_9BACT</name>
<organism evidence="2 3">
    <name type="scientific">Flammeovirga kamogawensis</name>
    <dbReference type="NCBI Taxonomy" id="373891"/>
    <lineage>
        <taxon>Bacteria</taxon>
        <taxon>Pseudomonadati</taxon>
        <taxon>Bacteroidota</taxon>
        <taxon>Cytophagia</taxon>
        <taxon>Cytophagales</taxon>
        <taxon>Flammeovirgaceae</taxon>
        <taxon>Flammeovirga</taxon>
    </lineage>
</organism>
<evidence type="ECO:0000313" key="2">
    <source>
        <dbReference type="EMBL" id="QWG06689.1"/>
    </source>
</evidence>
<evidence type="ECO:0000313" key="3">
    <source>
        <dbReference type="Proteomes" id="UP000682802"/>
    </source>
</evidence>
<gene>
    <name evidence="2" type="ORF">KM029_15435</name>
</gene>
<feature type="transmembrane region" description="Helical" evidence="1">
    <location>
        <begin position="226"/>
        <end position="249"/>
    </location>
</feature>
<protein>
    <recommendedName>
        <fullName evidence="4">DUF4407 domain-containing protein</fullName>
    </recommendedName>
</protein>
<sequence length="344" mass="39886">MKKVELASYIQKVNSYAELLESRPYGVRYKALYGTVKILTYILPILSMCSGFWFVKSTFNLLLSPVVSLWVSFPIVLIWEISKSVNIASLFASKYRKEPIGLLLLLSIIFSVGSVYFSCKGIDQWYIEVKLDTTEITENYQAKITSLDSSADLRKSFYELKLAQLDKASKSRWGQMLTKEENLRVLQYEDRLRMIDLNLQKDKEVLNNYYQEQLESAYQESKEPRLILIALFLLIDLGIVFGYWFIVYYRYQSVKELNTLVKIKPNWKTALTTLHQELQAQDIEQENPHGKYGHHSTEAPHQSSILKKEEALIDAIDKGCRDMRKLCSLGFNPSQVKQALKEQN</sequence>
<feature type="transmembrane region" description="Helical" evidence="1">
    <location>
        <begin position="100"/>
        <end position="117"/>
    </location>
</feature>
<proteinExistence type="predicted"/>
<dbReference type="EMBL" id="CP076128">
    <property type="protein sequence ID" value="QWG06689.1"/>
    <property type="molecule type" value="Genomic_DNA"/>
</dbReference>
<dbReference type="RefSeq" id="WP_144074095.1">
    <property type="nucleotide sequence ID" value="NZ_CP076128.1"/>
</dbReference>